<dbReference type="Pfam" id="PF01272">
    <property type="entry name" value="GreA_GreB"/>
    <property type="match status" value="1"/>
</dbReference>
<evidence type="ECO:0000259" key="10">
    <source>
        <dbReference type="Pfam" id="PF01272"/>
    </source>
</evidence>
<dbReference type="PIRSF" id="PIRSF006092">
    <property type="entry name" value="GreA_GreB"/>
    <property type="match status" value="1"/>
</dbReference>
<evidence type="ECO:0000256" key="2">
    <source>
        <dbReference type="ARBA" id="ARBA00013729"/>
    </source>
</evidence>
<dbReference type="FunFam" id="3.10.50.30:FF:000001">
    <property type="entry name" value="Transcription elongation factor GreA"/>
    <property type="match status" value="1"/>
</dbReference>
<evidence type="ECO:0000256" key="5">
    <source>
        <dbReference type="ARBA" id="ARBA00023163"/>
    </source>
</evidence>
<name>A0A1F5NRV0_9BACT</name>
<comment type="similarity">
    <text evidence="1 8 9">Belongs to the GreA/GreB family.</text>
</comment>
<dbReference type="FunFam" id="1.10.287.180:FF:000001">
    <property type="entry name" value="Transcription elongation factor GreA"/>
    <property type="match status" value="1"/>
</dbReference>
<dbReference type="Gene3D" id="3.10.50.30">
    <property type="entry name" value="Transcription elongation factor, GreA/GreB, C-terminal domain"/>
    <property type="match status" value="1"/>
</dbReference>
<feature type="domain" description="Transcription elongation factor GreA/GreB N-terminal" evidence="11">
    <location>
        <begin position="6"/>
        <end position="75"/>
    </location>
</feature>
<dbReference type="GO" id="GO:0070063">
    <property type="term" value="F:RNA polymerase binding"/>
    <property type="evidence" value="ECO:0007669"/>
    <property type="project" value="InterPro"/>
</dbReference>
<organism evidence="12 13">
    <name type="scientific">Candidatus Doudnabacteria bacterium RIFCSPHIGHO2_01_FULL_45_18</name>
    <dbReference type="NCBI Taxonomy" id="1817823"/>
    <lineage>
        <taxon>Bacteria</taxon>
        <taxon>Candidatus Doudnaibacteriota</taxon>
    </lineage>
</organism>
<dbReference type="Pfam" id="PF03449">
    <property type="entry name" value="GreA_GreB_N"/>
    <property type="match status" value="1"/>
</dbReference>
<evidence type="ECO:0000259" key="11">
    <source>
        <dbReference type="Pfam" id="PF03449"/>
    </source>
</evidence>
<dbReference type="GO" id="GO:0032784">
    <property type="term" value="P:regulation of DNA-templated transcription elongation"/>
    <property type="evidence" value="ECO:0007669"/>
    <property type="project" value="UniProtKB-UniRule"/>
</dbReference>
<evidence type="ECO:0000256" key="8">
    <source>
        <dbReference type="HAMAP-Rule" id="MF_00105"/>
    </source>
</evidence>
<evidence type="ECO:0000256" key="3">
    <source>
        <dbReference type="ARBA" id="ARBA00023015"/>
    </source>
</evidence>
<keyword evidence="5 8" id="KW-0804">Transcription</keyword>
<dbReference type="PANTHER" id="PTHR30437:SF4">
    <property type="entry name" value="TRANSCRIPTION ELONGATION FACTOR GREA"/>
    <property type="match status" value="1"/>
</dbReference>
<dbReference type="GO" id="GO:0003746">
    <property type="term" value="F:translation elongation factor activity"/>
    <property type="evidence" value="ECO:0007669"/>
    <property type="project" value="UniProtKB-KW"/>
</dbReference>
<accession>A0A1F5NRV0</accession>
<keyword evidence="12" id="KW-0251">Elongation factor</keyword>
<dbReference type="InterPro" id="IPR001437">
    <property type="entry name" value="Tscrpt_elong_fac_GreA/B_C"/>
</dbReference>
<dbReference type="AlphaFoldDB" id="A0A1F5NRV0"/>
<dbReference type="NCBIfam" id="TIGR01462">
    <property type="entry name" value="greA"/>
    <property type="match status" value="1"/>
</dbReference>
<dbReference type="NCBIfam" id="NF001263">
    <property type="entry name" value="PRK00226.1-4"/>
    <property type="match status" value="1"/>
</dbReference>
<dbReference type="Gene3D" id="1.10.287.180">
    <property type="entry name" value="Transcription elongation factor, GreA/GreB, N-terminal domain"/>
    <property type="match status" value="1"/>
</dbReference>
<gene>
    <name evidence="8" type="primary">greA</name>
    <name evidence="12" type="ORF">A2660_01050</name>
</gene>
<feature type="domain" description="Transcription elongation factor GreA/GreB C-terminal" evidence="10">
    <location>
        <begin position="82"/>
        <end position="153"/>
    </location>
</feature>
<reference evidence="12 13" key="1">
    <citation type="journal article" date="2016" name="Nat. Commun.">
        <title>Thousands of microbial genomes shed light on interconnected biogeochemical processes in an aquifer system.</title>
        <authorList>
            <person name="Anantharaman K."/>
            <person name="Brown C.T."/>
            <person name="Hug L.A."/>
            <person name="Sharon I."/>
            <person name="Castelle C.J."/>
            <person name="Probst A.J."/>
            <person name="Thomas B.C."/>
            <person name="Singh A."/>
            <person name="Wilkins M.J."/>
            <person name="Karaoz U."/>
            <person name="Brodie E.L."/>
            <person name="Williams K.H."/>
            <person name="Hubbard S.S."/>
            <person name="Banfield J.F."/>
        </authorList>
    </citation>
    <scope>NUCLEOTIDE SEQUENCE [LARGE SCALE GENOMIC DNA]</scope>
</reference>
<dbReference type="EMBL" id="MFEJ01000016">
    <property type="protein sequence ID" value="OGE80272.1"/>
    <property type="molecule type" value="Genomic_DNA"/>
</dbReference>
<dbReference type="SUPFAM" id="SSF46557">
    <property type="entry name" value="GreA transcript cleavage protein, N-terminal domain"/>
    <property type="match status" value="1"/>
</dbReference>
<dbReference type="GO" id="GO:0006354">
    <property type="term" value="P:DNA-templated transcription elongation"/>
    <property type="evidence" value="ECO:0007669"/>
    <property type="project" value="TreeGrafter"/>
</dbReference>
<comment type="caution">
    <text evidence="12">The sequence shown here is derived from an EMBL/GenBank/DDBJ whole genome shotgun (WGS) entry which is preliminary data.</text>
</comment>
<dbReference type="SUPFAM" id="SSF54534">
    <property type="entry name" value="FKBP-like"/>
    <property type="match status" value="1"/>
</dbReference>
<comment type="function">
    <text evidence="6 8 9">Necessary for efficient RNA polymerase transcription elongation past template-encoded arresting sites. The arresting sites in DNA have the property of trapping a certain fraction of elongating RNA polymerases that pass through, resulting in locked ternary complexes. Cleavage of the nascent transcript by cleavage factors such as GreA or GreB allows the resumption of elongation from the new 3'terminus. GreA releases sequences of 2 to 3 nucleotides.</text>
</comment>
<dbReference type="InterPro" id="IPR022691">
    <property type="entry name" value="Tscrpt_elong_fac_GreA/B_N"/>
</dbReference>
<evidence type="ECO:0000256" key="6">
    <source>
        <dbReference type="ARBA" id="ARBA00024916"/>
    </source>
</evidence>
<dbReference type="PANTHER" id="PTHR30437">
    <property type="entry name" value="TRANSCRIPTION ELONGATION FACTOR GREA"/>
    <property type="match status" value="1"/>
</dbReference>
<evidence type="ECO:0000256" key="4">
    <source>
        <dbReference type="ARBA" id="ARBA00023125"/>
    </source>
</evidence>
<dbReference type="InterPro" id="IPR018151">
    <property type="entry name" value="TF_GreA/GreB_CS"/>
</dbReference>
<dbReference type="InterPro" id="IPR036805">
    <property type="entry name" value="Tscrpt_elong_fac_GreA/B_N_sf"/>
</dbReference>
<dbReference type="InterPro" id="IPR028624">
    <property type="entry name" value="Tscrpt_elong_fac_GreA/B"/>
</dbReference>
<dbReference type="InterPro" id="IPR006359">
    <property type="entry name" value="Tscrpt_elong_fac_GreA"/>
</dbReference>
<sequence>MNKAVLLTEDGLKKLQDELKVLKEVRRHEVIERIQEAVSHGDLSENADYAQAKEEQAFIEGHIQEIEEMLKNAQIISHSPNHNIVSIGSTVTAKVGGKEVKYAIVGANEANPAAGKISNESLVGRALLGAKKGDKIPIQAPAGKTEYEIVSIE</sequence>
<dbReference type="HAMAP" id="MF_00105">
    <property type="entry name" value="GreA_GreB"/>
    <property type="match status" value="1"/>
</dbReference>
<evidence type="ECO:0000256" key="9">
    <source>
        <dbReference type="RuleBase" id="RU000556"/>
    </source>
</evidence>
<evidence type="ECO:0000313" key="13">
    <source>
        <dbReference type="Proteomes" id="UP000176233"/>
    </source>
</evidence>
<proteinExistence type="inferred from homology"/>
<keyword evidence="3 8" id="KW-0805">Transcription regulation</keyword>
<evidence type="ECO:0000313" key="12">
    <source>
        <dbReference type="EMBL" id="OGE80272.1"/>
    </source>
</evidence>
<keyword evidence="12" id="KW-0648">Protein biosynthesis</keyword>
<evidence type="ECO:0000256" key="1">
    <source>
        <dbReference type="ARBA" id="ARBA00008213"/>
    </source>
</evidence>
<dbReference type="Proteomes" id="UP000176233">
    <property type="component" value="Unassembled WGS sequence"/>
</dbReference>
<evidence type="ECO:0000256" key="7">
    <source>
        <dbReference type="ARBA" id="ARBA00030776"/>
    </source>
</evidence>
<dbReference type="GO" id="GO:0003677">
    <property type="term" value="F:DNA binding"/>
    <property type="evidence" value="ECO:0007669"/>
    <property type="project" value="UniProtKB-UniRule"/>
</dbReference>
<keyword evidence="4 8" id="KW-0238">DNA-binding</keyword>
<protein>
    <recommendedName>
        <fullName evidence="2 8">Transcription elongation factor GreA</fullName>
    </recommendedName>
    <alternativeName>
        <fullName evidence="7 8">Transcript cleavage factor GreA</fullName>
    </alternativeName>
</protein>
<dbReference type="InterPro" id="IPR023459">
    <property type="entry name" value="Tscrpt_elong_fac_GreA/B_fam"/>
</dbReference>
<dbReference type="InterPro" id="IPR036953">
    <property type="entry name" value="GreA/GreB_C_sf"/>
</dbReference>
<dbReference type="PROSITE" id="PS00829">
    <property type="entry name" value="GREAB_1"/>
    <property type="match status" value="1"/>
</dbReference>